<reference evidence="3" key="1">
    <citation type="submission" date="2021-01" db="EMBL/GenBank/DDBJ databases">
        <authorList>
            <person name="Corre E."/>
            <person name="Pelletier E."/>
            <person name="Niang G."/>
            <person name="Scheremetjew M."/>
            <person name="Finn R."/>
            <person name="Kale V."/>
            <person name="Holt S."/>
            <person name="Cochrane G."/>
            <person name="Meng A."/>
            <person name="Brown T."/>
            <person name="Cohen L."/>
        </authorList>
    </citation>
    <scope>NUCLEOTIDE SEQUENCE</scope>
    <source>
        <strain evidence="3">DIVA3 518/3/11/1/6</strain>
    </source>
</reference>
<dbReference type="GO" id="GO:0016491">
    <property type="term" value="F:oxidoreductase activity"/>
    <property type="evidence" value="ECO:0007669"/>
    <property type="project" value="InterPro"/>
</dbReference>
<dbReference type="PANTHER" id="PTHR44461:SF1">
    <property type="entry name" value="QUINONE OXIDOREDUCTASE-LIKE PROTEIN 1"/>
    <property type="match status" value="1"/>
</dbReference>
<dbReference type="Gene3D" id="3.90.180.10">
    <property type="entry name" value="Medium-chain alcohol dehydrogenases, catalytic domain"/>
    <property type="match status" value="1"/>
</dbReference>
<dbReference type="AlphaFoldDB" id="A0A6U1VW20"/>
<evidence type="ECO:0000313" key="3">
    <source>
        <dbReference type="EMBL" id="CAE2227179.1"/>
    </source>
</evidence>
<dbReference type="InterPro" id="IPR011032">
    <property type="entry name" value="GroES-like_sf"/>
</dbReference>
<sequence length="346" mass="37753">MDAASHTNAGASSILLTEYGDDEGCFTFKHQMRNKEIRGNLLELQVSACGVSYLDLEMKNGKYKNLHGPLPHVLGYEITGRVCRIGEDVSRFSVGDSVAGFVPMDQAGGNGDFVTIAENCLVHKPNNVGCEDVTGAITAGIRGETALHSCSRLSAGDSILILDGGLFDQQISIQLALYRGLSVFTTITSKDTKIPASISEKAQVIDLTEQELSEAIIERTSGLGVDIILEAPSYFTERSISYQTSQIIKCLASQGTWITSRSVQIDPPASHVLLLKSAKISYLFEQTWVLSGSQQGRFLHLFKDLMQRLEQGDVSCHVDKTFKMDRISDAHAYFLANTAQKIVLLP</sequence>
<dbReference type="InterPro" id="IPR013154">
    <property type="entry name" value="ADH-like_N"/>
</dbReference>
<gene>
    <name evidence="2" type="ORF">VSP0166_LOCUS11575</name>
    <name evidence="3" type="ORF">VSP0166_LOCUS11578</name>
</gene>
<name>A0A6U1VW20_9EUKA</name>
<dbReference type="InterPro" id="IPR042633">
    <property type="entry name" value="CRYZL1"/>
</dbReference>
<dbReference type="Pfam" id="PF13602">
    <property type="entry name" value="ADH_zinc_N_2"/>
    <property type="match status" value="1"/>
</dbReference>
<dbReference type="InterPro" id="IPR020843">
    <property type="entry name" value="ER"/>
</dbReference>
<dbReference type="EMBL" id="HBKP01016338">
    <property type="protein sequence ID" value="CAE2227179.1"/>
    <property type="molecule type" value="Transcribed_RNA"/>
</dbReference>
<protein>
    <recommendedName>
        <fullName evidence="1">Enoyl reductase (ER) domain-containing protein</fullName>
    </recommendedName>
</protein>
<evidence type="ECO:0000313" key="2">
    <source>
        <dbReference type="EMBL" id="CAE2227171.1"/>
    </source>
</evidence>
<organism evidence="3">
    <name type="scientific">Vannella robusta</name>
    <dbReference type="NCBI Taxonomy" id="1487602"/>
    <lineage>
        <taxon>Eukaryota</taxon>
        <taxon>Amoebozoa</taxon>
        <taxon>Discosea</taxon>
        <taxon>Flabellinia</taxon>
        <taxon>Vannellidae</taxon>
        <taxon>Vannella</taxon>
    </lineage>
</organism>
<evidence type="ECO:0000259" key="1">
    <source>
        <dbReference type="SMART" id="SM00829"/>
    </source>
</evidence>
<dbReference type="Pfam" id="PF08240">
    <property type="entry name" value="ADH_N"/>
    <property type="match status" value="1"/>
</dbReference>
<proteinExistence type="predicted"/>
<dbReference type="Gene3D" id="3.40.50.720">
    <property type="entry name" value="NAD(P)-binding Rossmann-like Domain"/>
    <property type="match status" value="1"/>
</dbReference>
<dbReference type="SUPFAM" id="SSF51735">
    <property type="entry name" value="NAD(P)-binding Rossmann-fold domains"/>
    <property type="match status" value="1"/>
</dbReference>
<dbReference type="PANTHER" id="PTHR44461">
    <property type="entry name" value="QUINONE OXIDOREDUCTASE-LIKE PROTEIN 1"/>
    <property type="match status" value="1"/>
</dbReference>
<dbReference type="SUPFAM" id="SSF50129">
    <property type="entry name" value="GroES-like"/>
    <property type="match status" value="1"/>
</dbReference>
<dbReference type="SMART" id="SM00829">
    <property type="entry name" value="PKS_ER"/>
    <property type="match status" value="1"/>
</dbReference>
<accession>A0A6U1VW20</accession>
<dbReference type="InterPro" id="IPR036291">
    <property type="entry name" value="NAD(P)-bd_dom_sf"/>
</dbReference>
<dbReference type="EMBL" id="HBKP01016335">
    <property type="protein sequence ID" value="CAE2227171.1"/>
    <property type="molecule type" value="Transcribed_RNA"/>
</dbReference>
<feature type="domain" description="Enoyl reductase (ER)" evidence="1">
    <location>
        <begin position="24"/>
        <end position="344"/>
    </location>
</feature>